<comment type="cofactor">
    <cofactor evidence="1">
        <name>Mn(2+)</name>
        <dbReference type="ChEBI" id="CHEBI:29035"/>
    </cofactor>
</comment>
<dbReference type="Gene3D" id="3.30.460.10">
    <property type="entry name" value="Beta Polymerase, domain 2"/>
    <property type="match status" value="1"/>
</dbReference>
<dbReference type="GO" id="GO:0016829">
    <property type="term" value="F:lyase activity"/>
    <property type="evidence" value="ECO:0007669"/>
    <property type="project" value="UniProtKB-KW"/>
</dbReference>
<sequence>MAPKKRRSPSADPEGIFASMVVFLVPRGVQPRRLEVWTQKLLQMGATIEQSCLSDRLTHILAINSAALLQHLHPNHLHSFKGSLLSFQWLQDCLTSGHRLPEHPFLLNFNDTTNTSPPTHPKATDAHHNPSPSPSPREVKQPKTSPKHFNRDRHCHSDTDSEREVCHEGLNFETKPGHLLSTPPNSKVVEDAQVPASEHSSLYSPPDLNRNITQIFGKLINIYRALGDDRRSFSYYKAIPVIEKLPFKIESVDQVKHLPTIGKSLQDHIDEIVNTGKLSKLEHFENDEKVRTVSLFGEVWGIGPATALKLYEKGHRTLDDLKNDDSLTLAQRIGLQYFDDIQKRIPRDDVSHMEKLLQDVGGSILPEVVIVCGGSYRRGKASCGDMDVVITHPDGVSHVGFLPKFVQALKDINFLREDLIFSVHSIEGTDSGVDTFFGLCTYPGQELRHRIDFKVYPRERYAFGLIAWTGNDVLNRRLRLLAESKGYRLDDTGLYLATPGSSTKRGFKSGKIVPCETEKDVFDELGFPWLEPHERNL</sequence>
<dbReference type="InterPro" id="IPR027421">
    <property type="entry name" value="DNA_pol_lamdba_lyase_dom_sf"/>
</dbReference>
<dbReference type="Gene3D" id="3.30.210.10">
    <property type="entry name" value="DNA polymerase, thumb domain"/>
    <property type="match status" value="1"/>
</dbReference>
<feature type="domain" description="BRCT" evidence="15">
    <location>
        <begin position="12"/>
        <end position="107"/>
    </location>
</feature>
<dbReference type="GO" id="GO:0006303">
    <property type="term" value="P:double-strand break repair via nonhomologous end joining"/>
    <property type="evidence" value="ECO:0007669"/>
    <property type="project" value="TreeGrafter"/>
</dbReference>
<dbReference type="SUPFAM" id="SSF47802">
    <property type="entry name" value="DNA polymerase beta, N-terminal domain-like"/>
    <property type="match status" value="1"/>
</dbReference>
<keyword evidence="8 13" id="KW-0239">DNA-directed DNA polymerase</keyword>
<dbReference type="CDD" id="cd00141">
    <property type="entry name" value="NT_POLXc"/>
    <property type="match status" value="1"/>
</dbReference>
<dbReference type="InterPro" id="IPR010996">
    <property type="entry name" value="HHH_MUS81"/>
</dbReference>
<feature type="region of interest" description="Disordered" evidence="14">
    <location>
        <begin position="109"/>
        <end position="162"/>
    </location>
</feature>
<dbReference type="AlphaFoldDB" id="A0AAV8CR37"/>
<dbReference type="InterPro" id="IPR019843">
    <property type="entry name" value="DNA_pol-X_BS"/>
</dbReference>
<dbReference type="EMBL" id="JAMFTS010000005">
    <property type="protein sequence ID" value="KAJ4756882.1"/>
    <property type="molecule type" value="Genomic_DNA"/>
</dbReference>
<dbReference type="FunFam" id="3.30.460.10:FF:000029">
    <property type="entry name" value="DNA polymerase"/>
    <property type="match status" value="1"/>
</dbReference>
<evidence type="ECO:0000256" key="12">
    <source>
        <dbReference type="ARBA" id="ARBA00049244"/>
    </source>
</evidence>
<evidence type="ECO:0000256" key="9">
    <source>
        <dbReference type="ARBA" id="ARBA00023204"/>
    </source>
</evidence>
<keyword evidence="11 13" id="KW-0539">Nucleus</keyword>
<dbReference type="GO" id="GO:0003677">
    <property type="term" value="F:DNA binding"/>
    <property type="evidence" value="ECO:0007669"/>
    <property type="project" value="UniProtKB-UniRule"/>
</dbReference>
<dbReference type="InterPro" id="IPR001357">
    <property type="entry name" value="BRCT_dom"/>
</dbReference>
<dbReference type="Pfam" id="PF14792">
    <property type="entry name" value="DNA_pol_B_palm"/>
    <property type="match status" value="1"/>
</dbReference>
<keyword evidence="9 13" id="KW-0234">DNA repair</keyword>
<dbReference type="InterPro" id="IPR037160">
    <property type="entry name" value="DNA_Pol_thumb_sf"/>
</dbReference>
<dbReference type="PROSITE" id="PS00522">
    <property type="entry name" value="DNA_POLYMERASE_X"/>
    <property type="match status" value="1"/>
</dbReference>
<evidence type="ECO:0000256" key="14">
    <source>
        <dbReference type="SAM" id="MobiDB-lite"/>
    </source>
</evidence>
<evidence type="ECO:0000256" key="11">
    <source>
        <dbReference type="ARBA" id="ARBA00023242"/>
    </source>
</evidence>
<dbReference type="InterPro" id="IPR018944">
    <property type="entry name" value="DNA_pol_lambd_fingers_domain"/>
</dbReference>
<dbReference type="SUPFAM" id="SSF52113">
    <property type="entry name" value="BRCT domain"/>
    <property type="match status" value="1"/>
</dbReference>
<evidence type="ECO:0000256" key="7">
    <source>
        <dbReference type="ARBA" id="ARBA00022763"/>
    </source>
</evidence>
<dbReference type="Gene3D" id="1.10.150.110">
    <property type="entry name" value="DNA polymerase beta, N-terminal domain-like"/>
    <property type="match status" value="1"/>
</dbReference>
<dbReference type="FunFam" id="3.30.210.10:FF:000006">
    <property type="entry name" value="DNA polymerase"/>
    <property type="match status" value="1"/>
</dbReference>
<dbReference type="PANTHER" id="PTHR11276:SF41">
    <property type="entry name" value="DNA POLYMERASE LAMBDA"/>
    <property type="match status" value="1"/>
</dbReference>
<dbReference type="InterPro" id="IPR036420">
    <property type="entry name" value="BRCT_dom_sf"/>
</dbReference>
<dbReference type="FunFam" id="1.10.150.20:FF:000010">
    <property type="entry name" value="DNA polymerase lambda"/>
    <property type="match status" value="1"/>
</dbReference>
<reference evidence="16" key="1">
    <citation type="submission" date="2022-08" db="EMBL/GenBank/DDBJ databases">
        <authorList>
            <person name="Marques A."/>
        </authorList>
    </citation>
    <scope>NUCLEOTIDE SEQUENCE</scope>
    <source>
        <strain evidence="16">RhyPub2mFocal</strain>
        <tissue evidence="16">Leaves</tissue>
    </source>
</reference>
<evidence type="ECO:0000256" key="10">
    <source>
        <dbReference type="ARBA" id="ARBA00023239"/>
    </source>
</evidence>
<keyword evidence="6" id="KW-0479">Metal-binding</keyword>
<dbReference type="InterPro" id="IPR002054">
    <property type="entry name" value="DNA-dir_DNA_pol_X"/>
</dbReference>
<comment type="catalytic activity">
    <reaction evidence="12 13">
        <text>DNA(n) + a 2'-deoxyribonucleoside 5'-triphosphate = DNA(n+1) + diphosphate</text>
        <dbReference type="Rhea" id="RHEA:22508"/>
        <dbReference type="Rhea" id="RHEA-COMP:17339"/>
        <dbReference type="Rhea" id="RHEA-COMP:17340"/>
        <dbReference type="ChEBI" id="CHEBI:33019"/>
        <dbReference type="ChEBI" id="CHEBI:61560"/>
        <dbReference type="ChEBI" id="CHEBI:173112"/>
        <dbReference type="EC" id="2.7.7.7"/>
    </reaction>
</comment>
<dbReference type="InterPro" id="IPR022312">
    <property type="entry name" value="DNA_pol_X"/>
</dbReference>
<keyword evidence="10" id="KW-0456">Lyase</keyword>
<evidence type="ECO:0000313" key="16">
    <source>
        <dbReference type="EMBL" id="KAJ4756882.1"/>
    </source>
</evidence>
<comment type="similarity">
    <text evidence="3 13">Belongs to the DNA polymerase type-X family.</text>
</comment>
<feature type="compositionally biased region" description="Basic residues" evidence="14">
    <location>
        <begin position="145"/>
        <end position="154"/>
    </location>
</feature>
<keyword evidence="5 13" id="KW-0548">Nucleotidyltransferase</keyword>
<evidence type="ECO:0000256" key="8">
    <source>
        <dbReference type="ARBA" id="ARBA00022932"/>
    </source>
</evidence>
<evidence type="ECO:0000256" key="6">
    <source>
        <dbReference type="ARBA" id="ARBA00022723"/>
    </source>
</evidence>
<evidence type="ECO:0000256" key="4">
    <source>
        <dbReference type="ARBA" id="ARBA00022679"/>
    </source>
</evidence>
<dbReference type="SMART" id="SM00483">
    <property type="entry name" value="POLXc"/>
    <property type="match status" value="1"/>
</dbReference>
<dbReference type="InterPro" id="IPR002008">
    <property type="entry name" value="DNA_pol_X_beta-like"/>
</dbReference>
<dbReference type="SUPFAM" id="SSF81301">
    <property type="entry name" value="Nucleotidyltransferase"/>
    <property type="match status" value="1"/>
</dbReference>
<dbReference type="PRINTS" id="PR00869">
    <property type="entry name" value="DNAPOLX"/>
</dbReference>
<evidence type="ECO:0000256" key="2">
    <source>
        <dbReference type="ARBA" id="ARBA00004123"/>
    </source>
</evidence>
<dbReference type="PRINTS" id="PR00870">
    <property type="entry name" value="DNAPOLXBETA"/>
</dbReference>
<keyword evidence="17" id="KW-1185">Reference proteome</keyword>
<dbReference type="SUPFAM" id="SSF81585">
    <property type="entry name" value="PsbU/PolX domain-like"/>
    <property type="match status" value="1"/>
</dbReference>
<dbReference type="GO" id="GO:0046872">
    <property type="term" value="F:metal ion binding"/>
    <property type="evidence" value="ECO:0007669"/>
    <property type="project" value="UniProtKB-UniRule"/>
</dbReference>
<name>A0AAV8CR37_9POAL</name>
<accession>A0AAV8CR37</accession>
<evidence type="ECO:0000256" key="3">
    <source>
        <dbReference type="ARBA" id="ARBA00008323"/>
    </source>
</evidence>
<evidence type="ECO:0000259" key="15">
    <source>
        <dbReference type="PROSITE" id="PS50172"/>
    </source>
</evidence>
<dbReference type="GO" id="GO:0005634">
    <property type="term" value="C:nucleus"/>
    <property type="evidence" value="ECO:0007669"/>
    <property type="project" value="UniProtKB-SubCell"/>
</dbReference>
<dbReference type="InterPro" id="IPR029398">
    <property type="entry name" value="PolB_thumb"/>
</dbReference>
<dbReference type="InterPro" id="IPR028207">
    <property type="entry name" value="DNA_pol_B_palm_palm"/>
</dbReference>
<dbReference type="InterPro" id="IPR043519">
    <property type="entry name" value="NT_sf"/>
</dbReference>
<dbReference type="FunFam" id="1.10.150.110:FF:000006">
    <property type="entry name" value="DNA polymerase"/>
    <property type="match status" value="1"/>
</dbReference>
<comment type="caution">
    <text evidence="16">The sequence shown here is derived from an EMBL/GenBank/DDBJ whole genome shotgun (WGS) entry which is preliminary data.</text>
</comment>
<comment type="subcellular location">
    <subcellularLocation>
        <location evidence="2 13">Nucleus</location>
    </subcellularLocation>
</comment>
<dbReference type="Proteomes" id="UP001140206">
    <property type="component" value="Chromosome 5"/>
</dbReference>
<comment type="function">
    <text evidence="13">DNA polymerase that functions in several pathways of DNA repair. Involved in base excision repair (BER) responsible for repair of lesions that give rise to abasic (AP) sites in DNA. Also contributes to DNA double-strand break repair by non-homologous end joining and homologous recombination. Has both template-dependent and template-independent (terminal transferase) DNA polymerase activities. Has also a 5'-deoxyribose-5-phosphate lyase (dRP lyase) activity.</text>
</comment>
<evidence type="ECO:0000313" key="17">
    <source>
        <dbReference type="Proteomes" id="UP001140206"/>
    </source>
</evidence>
<organism evidence="16 17">
    <name type="scientific">Rhynchospora pubera</name>
    <dbReference type="NCBI Taxonomy" id="906938"/>
    <lineage>
        <taxon>Eukaryota</taxon>
        <taxon>Viridiplantae</taxon>
        <taxon>Streptophyta</taxon>
        <taxon>Embryophyta</taxon>
        <taxon>Tracheophyta</taxon>
        <taxon>Spermatophyta</taxon>
        <taxon>Magnoliopsida</taxon>
        <taxon>Liliopsida</taxon>
        <taxon>Poales</taxon>
        <taxon>Cyperaceae</taxon>
        <taxon>Cyperoideae</taxon>
        <taxon>Rhynchosporeae</taxon>
        <taxon>Rhynchospora</taxon>
    </lineage>
</organism>
<dbReference type="Pfam" id="PF14791">
    <property type="entry name" value="DNA_pol_B_thumb"/>
    <property type="match status" value="1"/>
</dbReference>
<dbReference type="Pfam" id="PF10391">
    <property type="entry name" value="DNA_pol_lambd_f"/>
    <property type="match status" value="1"/>
</dbReference>
<proteinExistence type="inferred from homology"/>
<keyword evidence="7 13" id="KW-0227">DNA damage</keyword>
<keyword evidence="4 13" id="KW-0808">Transferase</keyword>
<dbReference type="Pfam" id="PF14716">
    <property type="entry name" value="HHH_8"/>
    <property type="match status" value="1"/>
</dbReference>
<dbReference type="EC" id="2.7.7.7" evidence="13"/>
<evidence type="ECO:0000256" key="1">
    <source>
        <dbReference type="ARBA" id="ARBA00001936"/>
    </source>
</evidence>
<dbReference type="PANTHER" id="PTHR11276">
    <property type="entry name" value="DNA POLYMERASE TYPE-X FAMILY MEMBER"/>
    <property type="match status" value="1"/>
</dbReference>
<dbReference type="GO" id="GO:0003887">
    <property type="term" value="F:DNA-directed DNA polymerase activity"/>
    <property type="evidence" value="ECO:0007669"/>
    <property type="project" value="UniProtKB-UniRule"/>
</dbReference>
<dbReference type="PROSITE" id="PS50172">
    <property type="entry name" value="BRCT"/>
    <property type="match status" value="1"/>
</dbReference>
<gene>
    <name evidence="16" type="ORF">LUZ62_091287</name>
</gene>
<evidence type="ECO:0000256" key="5">
    <source>
        <dbReference type="ARBA" id="ARBA00022695"/>
    </source>
</evidence>
<dbReference type="Gene3D" id="1.10.150.20">
    <property type="entry name" value="5' to 3' exonuclease, C-terminal subdomain"/>
    <property type="match status" value="1"/>
</dbReference>
<protein>
    <recommendedName>
        <fullName evidence="13">DNA polymerase</fullName>
        <ecNumber evidence="13">2.7.7.7</ecNumber>
    </recommendedName>
</protein>
<dbReference type="Gene3D" id="3.40.50.10190">
    <property type="entry name" value="BRCT domain"/>
    <property type="match status" value="1"/>
</dbReference>
<evidence type="ECO:0000256" key="13">
    <source>
        <dbReference type="RuleBase" id="RU366014"/>
    </source>
</evidence>